<sequence length="86" mass="10210">MELEFYGMITDIMYCKEYEICKFTIRMLSKRQYSVRCTIVRRNLDLYKKLELGKMVRVVGELTEYRKPSSDGTELVGNNFYVSSID</sequence>
<proteinExistence type="predicted"/>
<dbReference type="Proteomes" id="UP000008467">
    <property type="component" value="Chromosome"/>
</dbReference>
<dbReference type="AlphaFoldDB" id="F2JJT3"/>
<accession>F2JJT3</accession>
<dbReference type="EMBL" id="CP002582">
    <property type="protein sequence ID" value="ADZ83215.1"/>
    <property type="molecule type" value="Genomic_DNA"/>
</dbReference>
<dbReference type="STRING" id="642492.Clole_1489"/>
<gene>
    <name evidence="1" type="ordered locus">Clole_1489</name>
</gene>
<dbReference type="KEGG" id="cle:Clole_1489"/>
<reference evidence="1 2" key="1">
    <citation type="journal article" date="2011" name="J. Bacteriol.">
        <title>Complete genome sequence of the cellulose-degrading bacterium Cellulosilyticum lentocellum.</title>
        <authorList>
            <consortium name="US DOE Joint Genome Institute"/>
            <person name="Miller D.A."/>
            <person name="Suen G."/>
            <person name="Bruce D."/>
            <person name="Copeland A."/>
            <person name="Cheng J.F."/>
            <person name="Detter C."/>
            <person name="Goodwin L.A."/>
            <person name="Han C.S."/>
            <person name="Hauser L.J."/>
            <person name="Land M.L."/>
            <person name="Lapidus A."/>
            <person name="Lucas S."/>
            <person name="Meincke L."/>
            <person name="Pitluck S."/>
            <person name="Tapia R."/>
            <person name="Teshima H."/>
            <person name="Woyke T."/>
            <person name="Fox B.G."/>
            <person name="Angert E.R."/>
            <person name="Currie C.R."/>
        </authorList>
    </citation>
    <scope>NUCLEOTIDE SEQUENCE [LARGE SCALE GENOMIC DNA]</scope>
    <source>
        <strain evidence="2">ATCC 49066 / DSM 5427 / NCIMB 11756 / RHM5</strain>
    </source>
</reference>
<keyword evidence="2" id="KW-1185">Reference proteome</keyword>
<evidence type="ECO:0000313" key="1">
    <source>
        <dbReference type="EMBL" id="ADZ83215.1"/>
    </source>
</evidence>
<name>F2JJT3_CELLD</name>
<dbReference type="HOGENOM" id="CLU_2492180_0_0_9"/>
<evidence type="ECO:0000313" key="2">
    <source>
        <dbReference type="Proteomes" id="UP000008467"/>
    </source>
</evidence>
<organism evidence="1 2">
    <name type="scientific">Cellulosilyticum lentocellum (strain ATCC 49066 / DSM 5427 / NCIMB 11756 / RHM5)</name>
    <name type="common">Clostridium lentocellum</name>
    <dbReference type="NCBI Taxonomy" id="642492"/>
    <lineage>
        <taxon>Bacteria</taxon>
        <taxon>Bacillati</taxon>
        <taxon>Bacillota</taxon>
        <taxon>Clostridia</taxon>
        <taxon>Lachnospirales</taxon>
        <taxon>Cellulosilyticaceae</taxon>
        <taxon>Cellulosilyticum</taxon>
    </lineage>
</organism>
<dbReference type="RefSeq" id="WP_013656513.1">
    <property type="nucleotide sequence ID" value="NC_015275.1"/>
</dbReference>
<protein>
    <recommendedName>
        <fullName evidence="3">Nucleic acid binding OB-fold tRNA/helicase-type</fullName>
    </recommendedName>
</protein>
<evidence type="ECO:0008006" key="3">
    <source>
        <dbReference type="Google" id="ProtNLM"/>
    </source>
</evidence>